<dbReference type="Ensembl" id="ENSOGAT00000029134.1">
    <property type="protein sequence ID" value="ENSOGAP00000019051.1"/>
    <property type="gene ID" value="ENSOGAG00000032294.1"/>
</dbReference>
<sequence>RGAGSAGDSHHPHAQGQDLWPAAHPTPRTSRPAEAPRDPPRPGPSGFPTNPEAEEPPVETRPLPPHFWSQLLRE</sequence>
<keyword evidence="3" id="KW-1185">Reference proteome</keyword>
<evidence type="ECO:0000313" key="3">
    <source>
        <dbReference type="Proteomes" id="UP000005225"/>
    </source>
</evidence>
<dbReference type="InParanoid" id="H0XSF9"/>
<dbReference type="HOGENOM" id="CLU_2694308_0_0_1"/>
<evidence type="ECO:0000313" key="2">
    <source>
        <dbReference type="Ensembl" id="ENSOGAP00000019051.1"/>
    </source>
</evidence>
<dbReference type="AlphaFoldDB" id="H0XSF9"/>
<reference evidence="2" key="2">
    <citation type="submission" date="2025-08" db="UniProtKB">
        <authorList>
            <consortium name="Ensembl"/>
        </authorList>
    </citation>
    <scope>IDENTIFICATION</scope>
</reference>
<dbReference type="Proteomes" id="UP000005225">
    <property type="component" value="Unassembled WGS sequence"/>
</dbReference>
<feature type="region of interest" description="Disordered" evidence="1">
    <location>
        <begin position="1"/>
        <end position="74"/>
    </location>
</feature>
<accession>H0XSF9</accession>
<reference evidence="2" key="3">
    <citation type="submission" date="2025-09" db="UniProtKB">
        <authorList>
            <consortium name="Ensembl"/>
        </authorList>
    </citation>
    <scope>IDENTIFICATION</scope>
</reference>
<reference evidence="3" key="1">
    <citation type="submission" date="2011-03" db="EMBL/GenBank/DDBJ databases">
        <title>Version 3 of the genome sequence of Otolemur garnettii (Bushbaby).</title>
        <authorList>
            <consortium name="The Broad Institute Genome Sequencing Platform"/>
            <person name="Di Palma F."/>
            <person name="Johnson J."/>
            <person name="Lander E.S."/>
            <person name="Lindblad-Toh K."/>
            <person name="Jaffe D.B."/>
            <person name="Gnerre S."/>
            <person name="MacCallum I."/>
            <person name="Przybylski D."/>
            <person name="Ribeiro F.J."/>
            <person name="Burton J.N."/>
            <person name="Walker B.J."/>
            <person name="Sharpe T."/>
            <person name="Hall G."/>
        </authorList>
    </citation>
    <scope>NUCLEOTIDE SEQUENCE [LARGE SCALE GENOMIC DNA]</scope>
</reference>
<organism evidence="2 3">
    <name type="scientific">Otolemur garnettii</name>
    <name type="common">Small-eared galago</name>
    <name type="synonym">Garnett's greater bushbaby</name>
    <dbReference type="NCBI Taxonomy" id="30611"/>
    <lineage>
        <taxon>Eukaryota</taxon>
        <taxon>Metazoa</taxon>
        <taxon>Chordata</taxon>
        <taxon>Craniata</taxon>
        <taxon>Vertebrata</taxon>
        <taxon>Euteleostomi</taxon>
        <taxon>Mammalia</taxon>
        <taxon>Eutheria</taxon>
        <taxon>Euarchontoglires</taxon>
        <taxon>Primates</taxon>
        <taxon>Strepsirrhini</taxon>
        <taxon>Lorisiformes</taxon>
        <taxon>Galagidae</taxon>
        <taxon>Otolemur</taxon>
    </lineage>
</organism>
<protein>
    <submittedName>
        <fullName evidence="2">Uncharacterized protein</fullName>
    </submittedName>
</protein>
<dbReference type="EMBL" id="AAQR03144077">
    <property type="status" value="NOT_ANNOTATED_CDS"/>
    <property type="molecule type" value="Genomic_DNA"/>
</dbReference>
<evidence type="ECO:0000256" key="1">
    <source>
        <dbReference type="SAM" id="MobiDB-lite"/>
    </source>
</evidence>
<name>H0XSF9_OTOGA</name>
<proteinExistence type="predicted"/>